<proteinExistence type="predicted"/>
<dbReference type="CDD" id="cd00136">
    <property type="entry name" value="PDZ_canonical"/>
    <property type="match status" value="1"/>
</dbReference>
<organism evidence="3 4">
    <name type="scientific">Paragonimus westermani</name>
    <dbReference type="NCBI Taxonomy" id="34504"/>
    <lineage>
        <taxon>Eukaryota</taxon>
        <taxon>Metazoa</taxon>
        <taxon>Spiralia</taxon>
        <taxon>Lophotrochozoa</taxon>
        <taxon>Platyhelminthes</taxon>
        <taxon>Trematoda</taxon>
        <taxon>Digenea</taxon>
        <taxon>Plagiorchiida</taxon>
        <taxon>Troglotremata</taxon>
        <taxon>Troglotrematidae</taxon>
        <taxon>Paragonimus</taxon>
    </lineage>
</organism>
<feature type="region of interest" description="Disordered" evidence="1">
    <location>
        <begin position="182"/>
        <end position="204"/>
    </location>
</feature>
<evidence type="ECO:0000256" key="1">
    <source>
        <dbReference type="SAM" id="MobiDB-lite"/>
    </source>
</evidence>
<evidence type="ECO:0000313" key="3">
    <source>
        <dbReference type="EMBL" id="KAA3677092.1"/>
    </source>
</evidence>
<sequence>MSNRNRAPLKALHPSDNNQLDAYPASAISLKKDQEICDNSCFRDCLRYDKEDVPPTPVMRALVTGRTETRRSPQHGFSVPLRASSYREDKTNMISLTEDIRLHFPIRGTPKKQRTDNGVGSSTLVLAPKQLLRSGTKRPTAASEDSPIQLKQTRYSDPTGAFMDYKPAQLAMGLYVKEHPRYHRRRSGPDSNNSTSQSDHHSVISATNRLSPICPVPIPEGFPFQLPVACTAVSLPWEVPSTPATYHLAQCTAETQTSPIIPRAVDSVPSNIRKHSKFKRQSSGSAQLLSGLRKTFGNLRRAISAERLQRASQTSDELTADSGHRVSSNQPCKQEPAQPTTGLKFMPFTLTRSSTRSSSDKCIPTGSVGHTNHISQHVPSKLPNVRALQTLTAATTECRIQPMPEVIDPQKLVCHVAGKYSDGSLRVILRRSSILQQFGFFISRDSQGIYISRLGSVRCAAQFWDIFHVGDRILEVQGVPCVKLEVEDVKNLIRRCELAEFRIKPARSNRISTLTECQP</sequence>
<protein>
    <recommendedName>
        <fullName evidence="2">PDZ domain-containing protein</fullName>
    </recommendedName>
</protein>
<dbReference type="Gene3D" id="2.30.42.10">
    <property type="match status" value="1"/>
</dbReference>
<feature type="region of interest" description="Disordered" evidence="1">
    <location>
        <begin position="307"/>
        <end position="341"/>
    </location>
</feature>
<dbReference type="InterPro" id="IPR036034">
    <property type="entry name" value="PDZ_sf"/>
</dbReference>
<reference evidence="3 4" key="1">
    <citation type="journal article" date="2019" name="Gigascience">
        <title>Whole-genome sequence of the oriental lung fluke Paragonimus westermani.</title>
        <authorList>
            <person name="Oey H."/>
            <person name="Zakrzewski M."/>
            <person name="Narain K."/>
            <person name="Devi K.R."/>
            <person name="Agatsuma T."/>
            <person name="Nawaratna S."/>
            <person name="Gobert G.N."/>
            <person name="Jones M.K."/>
            <person name="Ragan M.A."/>
            <person name="McManus D.P."/>
            <person name="Krause L."/>
        </authorList>
    </citation>
    <scope>NUCLEOTIDE SEQUENCE [LARGE SCALE GENOMIC DNA]</scope>
    <source>
        <strain evidence="3 4">IND2009</strain>
    </source>
</reference>
<dbReference type="SUPFAM" id="SSF50156">
    <property type="entry name" value="PDZ domain-like"/>
    <property type="match status" value="1"/>
</dbReference>
<dbReference type="EMBL" id="QNGE01001668">
    <property type="protein sequence ID" value="KAA3677092.1"/>
    <property type="molecule type" value="Genomic_DNA"/>
</dbReference>
<dbReference type="GO" id="GO:0007098">
    <property type="term" value="P:centrosome cycle"/>
    <property type="evidence" value="ECO:0007669"/>
    <property type="project" value="TreeGrafter"/>
</dbReference>
<dbReference type="PROSITE" id="PS50106">
    <property type="entry name" value="PDZ"/>
    <property type="match status" value="1"/>
</dbReference>
<dbReference type="Proteomes" id="UP000324629">
    <property type="component" value="Unassembled WGS sequence"/>
</dbReference>
<gene>
    <name evidence="3" type="ORF">DEA37_0006255</name>
</gene>
<dbReference type="GO" id="GO:0005938">
    <property type="term" value="C:cell cortex"/>
    <property type="evidence" value="ECO:0007669"/>
    <property type="project" value="TreeGrafter"/>
</dbReference>
<feature type="compositionally biased region" description="Polar residues" evidence="1">
    <location>
        <begin position="325"/>
        <end position="341"/>
    </location>
</feature>
<dbReference type="InterPro" id="IPR001478">
    <property type="entry name" value="PDZ"/>
</dbReference>
<dbReference type="GO" id="GO:0060341">
    <property type="term" value="P:regulation of cellular localization"/>
    <property type="evidence" value="ECO:0007669"/>
    <property type="project" value="TreeGrafter"/>
</dbReference>
<dbReference type="AlphaFoldDB" id="A0A5J4NNH6"/>
<feature type="domain" description="PDZ" evidence="2">
    <location>
        <begin position="426"/>
        <end position="495"/>
    </location>
</feature>
<accession>A0A5J4NNH6</accession>
<keyword evidence="4" id="KW-1185">Reference proteome</keyword>
<dbReference type="PANTHER" id="PTHR14102">
    <property type="entry name" value="PAR-6-RELATED"/>
    <property type="match status" value="1"/>
</dbReference>
<dbReference type="Pfam" id="PF00595">
    <property type="entry name" value="PDZ"/>
    <property type="match status" value="1"/>
</dbReference>
<name>A0A5J4NNH6_9TREM</name>
<evidence type="ECO:0000313" key="4">
    <source>
        <dbReference type="Proteomes" id="UP000324629"/>
    </source>
</evidence>
<dbReference type="GO" id="GO:0007163">
    <property type="term" value="P:establishment or maintenance of cell polarity"/>
    <property type="evidence" value="ECO:0007669"/>
    <property type="project" value="TreeGrafter"/>
</dbReference>
<comment type="caution">
    <text evidence="3">The sequence shown here is derived from an EMBL/GenBank/DDBJ whole genome shotgun (WGS) entry which is preliminary data.</text>
</comment>
<evidence type="ECO:0000259" key="2">
    <source>
        <dbReference type="PROSITE" id="PS50106"/>
    </source>
</evidence>
<dbReference type="PANTHER" id="PTHR14102:SF12">
    <property type="entry name" value="CDNA SEQUENCE BC034090"/>
    <property type="match status" value="1"/>
</dbReference>
<dbReference type="InterPro" id="IPR051741">
    <property type="entry name" value="PAR6_homolog"/>
</dbReference>
<dbReference type="GO" id="GO:0005634">
    <property type="term" value="C:nucleus"/>
    <property type="evidence" value="ECO:0007669"/>
    <property type="project" value="TreeGrafter"/>
</dbReference>
<dbReference type="GO" id="GO:0016324">
    <property type="term" value="C:apical plasma membrane"/>
    <property type="evidence" value="ECO:0007669"/>
    <property type="project" value="TreeGrafter"/>
</dbReference>